<dbReference type="GO" id="GO:0080120">
    <property type="term" value="P:CAAX-box protein maturation"/>
    <property type="evidence" value="ECO:0007669"/>
    <property type="project" value="UniProtKB-ARBA"/>
</dbReference>
<evidence type="ECO:0000256" key="1">
    <source>
        <dbReference type="SAM" id="Phobius"/>
    </source>
</evidence>
<sequence>MAKTTNSIRSYFLTTHTLLYSYLISLPLLLAYEVLIYIAQPNAEQIVRISVDVWVKTLFSYVGQDVLSITLIFVALLGIYVLYSERNRLSSLKLRYFGVMILESSVYAFILGLLLTVTVSNLLQMVQTSPMESLSIIQQLALSLGAGLYEELFFRVILVTSLLYIFKRLFSNNYISWGSAIILAALIFSFVHYVGVMGDPFTFGSFLFRFLFGLALNAIYLWRGFGIAAWTHAIYDLMVIIY</sequence>
<evidence type="ECO:0000259" key="2">
    <source>
        <dbReference type="Pfam" id="PF02517"/>
    </source>
</evidence>
<organism evidence="3 4">
    <name type="scientific">Fodinibius halophilus</name>
    <dbReference type="NCBI Taxonomy" id="1736908"/>
    <lineage>
        <taxon>Bacteria</taxon>
        <taxon>Pseudomonadati</taxon>
        <taxon>Balneolota</taxon>
        <taxon>Balneolia</taxon>
        <taxon>Balneolales</taxon>
        <taxon>Balneolaceae</taxon>
        <taxon>Fodinibius</taxon>
    </lineage>
</organism>
<evidence type="ECO:0000313" key="3">
    <source>
        <dbReference type="EMBL" id="NGP88638.1"/>
    </source>
</evidence>
<proteinExistence type="predicted"/>
<feature type="transmembrane region" description="Helical" evidence="1">
    <location>
        <begin position="59"/>
        <end position="82"/>
    </location>
</feature>
<name>A0A6M1SXK4_9BACT</name>
<feature type="transmembrane region" description="Helical" evidence="1">
    <location>
        <begin position="94"/>
        <end position="120"/>
    </location>
</feature>
<comment type="caution">
    <text evidence="3">The sequence shown here is derived from an EMBL/GenBank/DDBJ whole genome shotgun (WGS) entry which is preliminary data.</text>
</comment>
<keyword evidence="1" id="KW-0472">Membrane</keyword>
<protein>
    <submittedName>
        <fullName evidence="3">CPBP family intramembrane metalloprotease</fullName>
    </submittedName>
</protein>
<feature type="transmembrane region" description="Helical" evidence="1">
    <location>
        <begin position="20"/>
        <end position="39"/>
    </location>
</feature>
<evidence type="ECO:0000313" key="4">
    <source>
        <dbReference type="Proteomes" id="UP000479132"/>
    </source>
</evidence>
<keyword evidence="1" id="KW-0812">Transmembrane</keyword>
<dbReference type="GO" id="GO:0006508">
    <property type="term" value="P:proteolysis"/>
    <property type="evidence" value="ECO:0007669"/>
    <property type="project" value="UniProtKB-KW"/>
</dbReference>
<feature type="domain" description="CAAX prenyl protease 2/Lysostaphin resistance protein A-like" evidence="2">
    <location>
        <begin position="135"/>
        <end position="238"/>
    </location>
</feature>
<feature type="transmembrane region" description="Helical" evidence="1">
    <location>
        <begin position="201"/>
        <end position="222"/>
    </location>
</feature>
<dbReference type="AlphaFoldDB" id="A0A6M1SXK4"/>
<feature type="transmembrane region" description="Helical" evidence="1">
    <location>
        <begin position="177"/>
        <end position="195"/>
    </location>
</feature>
<keyword evidence="4" id="KW-1185">Reference proteome</keyword>
<dbReference type="RefSeq" id="WP_165268578.1">
    <property type="nucleotide sequence ID" value="NZ_JAALLS010000011.1"/>
</dbReference>
<dbReference type="Proteomes" id="UP000479132">
    <property type="component" value="Unassembled WGS sequence"/>
</dbReference>
<keyword evidence="3" id="KW-0378">Hydrolase</keyword>
<accession>A0A6M1SXK4</accession>
<keyword evidence="3" id="KW-0482">Metalloprotease</keyword>
<dbReference type="Pfam" id="PF02517">
    <property type="entry name" value="Rce1-like"/>
    <property type="match status" value="1"/>
</dbReference>
<dbReference type="InterPro" id="IPR003675">
    <property type="entry name" value="Rce1/LyrA-like_dom"/>
</dbReference>
<dbReference type="EMBL" id="JAALLS010000011">
    <property type="protein sequence ID" value="NGP88638.1"/>
    <property type="molecule type" value="Genomic_DNA"/>
</dbReference>
<gene>
    <name evidence="3" type="ORF">G3569_09745</name>
</gene>
<keyword evidence="3" id="KW-0645">Protease</keyword>
<dbReference type="GO" id="GO:0008237">
    <property type="term" value="F:metallopeptidase activity"/>
    <property type="evidence" value="ECO:0007669"/>
    <property type="project" value="UniProtKB-KW"/>
</dbReference>
<keyword evidence="1" id="KW-1133">Transmembrane helix</keyword>
<reference evidence="3 4" key="1">
    <citation type="submission" date="2020-02" db="EMBL/GenBank/DDBJ databases">
        <title>Aliifodinibius halophilus 2W32, complete genome.</title>
        <authorList>
            <person name="Li Y."/>
            <person name="Wu S."/>
        </authorList>
    </citation>
    <scope>NUCLEOTIDE SEQUENCE [LARGE SCALE GENOMIC DNA]</scope>
    <source>
        <strain evidence="3 4">2W32</strain>
    </source>
</reference>
<feature type="transmembrane region" description="Helical" evidence="1">
    <location>
        <begin position="140"/>
        <end position="165"/>
    </location>
</feature>
<dbReference type="GO" id="GO:0004175">
    <property type="term" value="F:endopeptidase activity"/>
    <property type="evidence" value="ECO:0007669"/>
    <property type="project" value="UniProtKB-ARBA"/>
</dbReference>